<accession>A0A8R7U0Z5</accession>
<evidence type="ECO:0000313" key="2">
    <source>
        <dbReference type="EnsemblPlants" id="TuG1812G0300005195.01.T02.cds277731"/>
    </source>
</evidence>
<feature type="compositionally biased region" description="Basic residues" evidence="1">
    <location>
        <begin position="100"/>
        <end position="115"/>
    </location>
</feature>
<reference evidence="3" key="1">
    <citation type="journal article" date="2013" name="Nature">
        <title>Draft genome of the wheat A-genome progenitor Triticum urartu.</title>
        <authorList>
            <person name="Ling H.Q."/>
            <person name="Zhao S."/>
            <person name="Liu D."/>
            <person name="Wang J."/>
            <person name="Sun H."/>
            <person name="Zhang C."/>
            <person name="Fan H."/>
            <person name="Li D."/>
            <person name="Dong L."/>
            <person name="Tao Y."/>
            <person name="Gao C."/>
            <person name="Wu H."/>
            <person name="Li Y."/>
            <person name="Cui Y."/>
            <person name="Guo X."/>
            <person name="Zheng S."/>
            <person name="Wang B."/>
            <person name="Yu K."/>
            <person name="Liang Q."/>
            <person name="Yang W."/>
            <person name="Lou X."/>
            <person name="Chen J."/>
            <person name="Feng M."/>
            <person name="Jian J."/>
            <person name="Zhang X."/>
            <person name="Luo G."/>
            <person name="Jiang Y."/>
            <person name="Liu J."/>
            <person name="Wang Z."/>
            <person name="Sha Y."/>
            <person name="Zhang B."/>
            <person name="Wu H."/>
            <person name="Tang D."/>
            <person name="Shen Q."/>
            <person name="Xue P."/>
            <person name="Zou S."/>
            <person name="Wang X."/>
            <person name="Liu X."/>
            <person name="Wang F."/>
            <person name="Yang Y."/>
            <person name="An X."/>
            <person name="Dong Z."/>
            <person name="Zhang K."/>
            <person name="Zhang X."/>
            <person name="Luo M.C."/>
            <person name="Dvorak J."/>
            <person name="Tong Y."/>
            <person name="Wang J."/>
            <person name="Yang H."/>
            <person name="Li Z."/>
            <person name="Wang D."/>
            <person name="Zhang A."/>
            <person name="Wang J."/>
        </authorList>
    </citation>
    <scope>NUCLEOTIDE SEQUENCE</scope>
    <source>
        <strain evidence="3">cv. G1812</strain>
    </source>
</reference>
<feature type="region of interest" description="Disordered" evidence="1">
    <location>
        <begin position="16"/>
        <end position="50"/>
    </location>
</feature>
<dbReference type="EnsemblPlants" id="TuG1812G0300005195.01.T04">
    <property type="protein sequence ID" value="TuG1812G0300005195.01.T04.cds277731"/>
    <property type="gene ID" value="TuG1812G0300005195.01"/>
</dbReference>
<dbReference type="Proteomes" id="UP000015106">
    <property type="component" value="Chromosome 3"/>
</dbReference>
<organism evidence="2 3">
    <name type="scientific">Triticum urartu</name>
    <name type="common">Red wild einkorn</name>
    <name type="synonym">Crithodium urartu</name>
    <dbReference type="NCBI Taxonomy" id="4572"/>
    <lineage>
        <taxon>Eukaryota</taxon>
        <taxon>Viridiplantae</taxon>
        <taxon>Streptophyta</taxon>
        <taxon>Embryophyta</taxon>
        <taxon>Tracheophyta</taxon>
        <taxon>Spermatophyta</taxon>
        <taxon>Magnoliopsida</taxon>
        <taxon>Liliopsida</taxon>
        <taxon>Poales</taxon>
        <taxon>Poaceae</taxon>
        <taxon>BOP clade</taxon>
        <taxon>Pooideae</taxon>
        <taxon>Triticodae</taxon>
        <taxon>Triticeae</taxon>
        <taxon>Triticinae</taxon>
        <taxon>Triticum</taxon>
    </lineage>
</organism>
<dbReference type="Gramene" id="TuG1812G0300005195.01.T03">
    <property type="protein sequence ID" value="TuG1812G0300005195.01.T03.cds277731"/>
    <property type="gene ID" value="TuG1812G0300005195.01"/>
</dbReference>
<evidence type="ECO:0000313" key="3">
    <source>
        <dbReference type="Proteomes" id="UP000015106"/>
    </source>
</evidence>
<protein>
    <submittedName>
        <fullName evidence="2">Uncharacterized protein</fullName>
    </submittedName>
</protein>
<dbReference type="EnsemblPlants" id="TuG1812G0300005195.01.T03">
    <property type="protein sequence ID" value="TuG1812G0300005195.01.T03.cds277731"/>
    <property type="gene ID" value="TuG1812G0300005195.01"/>
</dbReference>
<dbReference type="EnsemblPlants" id="TuG1812G0300005195.01.T02">
    <property type="protein sequence ID" value="TuG1812G0300005195.01.T02.cds277731"/>
    <property type="gene ID" value="TuG1812G0300005195.01"/>
</dbReference>
<sequence length="212" mass="22547">SVALPPPRKLSAITLQCRPHASSAPPHSRTAPTPVRRRRDASSALPPSLVPRALYAQANSYNGSRGVLSSGAEGDGGLKNDESQRRTSGGCSWCSTGRARTCRCRGRSSARRHPSPRPPPPPGAARHLTGRIHSIWARHYHIPRGNSSTRLCVNCLHDSTTPQSHGVSCVNATTVDPSSCGRASLNAISFHMLAYYSRGRSPRSGCRAASAA</sequence>
<dbReference type="Gramene" id="TuG1812G0300005195.01.T02">
    <property type="protein sequence ID" value="TuG1812G0300005195.01.T02.cds277731"/>
    <property type="gene ID" value="TuG1812G0300005195.01"/>
</dbReference>
<reference evidence="2" key="2">
    <citation type="submission" date="2018-03" db="EMBL/GenBank/DDBJ databases">
        <title>The Triticum urartu genome reveals the dynamic nature of wheat genome evolution.</title>
        <authorList>
            <person name="Ling H."/>
            <person name="Ma B."/>
            <person name="Shi X."/>
            <person name="Liu H."/>
            <person name="Dong L."/>
            <person name="Sun H."/>
            <person name="Cao Y."/>
            <person name="Gao Q."/>
            <person name="Zheng S."/>
            <person name="Li Y."/>
            <person name="Yu Y."/>
            <person name="Du H."/>
            <person name="Qi M."/>
            <person name="Li Y."/>
            <person name="Yu H."/>
            <person name="Cui Y."/>
            <person name="Wang N."/>
            <person name="Chen C."/>
            <person name="Wu H."/>
            <person name="Zhao Y."/>
            <person name="Zhang J."/>
            <person name="Li Y."/>
            <person name="Zhou W."/>
            <person name="Zhang B."/>
            <person name="Hu W."/>
            <person name="Eijk M."/>
            <person name="Tang J."/>
            <person name="Witsenboer H."/>
            <person name="Zhao S."/>
            <person name="Li Z."/>
            <person name="Zhang A."/>
            <person name="Wang D."/>
            <person name="Liang C."/>
        </authorList>
    </citation>
    <scope>NUCLEOTIDE SEQUENCE [LARGE SCALE GENOMIC DNA]</scope>
    <source>
        <strain evidence="2">cv. G1812</strain>
    </source>
</reference>
<name>A0A8R7U0Z5_TRIUA</name>
<dbReference type="EnsemblPlants" id="TuG1812G0300005195.01.T01">
    <property type="protein sequence ID" value="TuG1812G0300005195.01.T01.cds277731"/>
    <property type="gene ID" value="TuG1812G0300005195.01"/>
</dbReference>
<keyword evidence="3" id="KW-1185">Reference proteome</keyword>
<dbReference type="Gramene" id="TuG1812G0300005195.01.T01">
    <property type="protein sequence ID" value="TuG1812G0300005195.01.T01.cds277731"/>
    <property type="gene ID" value="TuG1812G0300005195.01"/>
</dbReference>
<proteinExistence type="predicted"/>
<feature type="region of interest" description="Disordered" evidence="1">
    <location>
        <begin position="66"/>
        <end position="126"/>
    </location>
</feature>
<dbReference type="AlphaFoldDB" id="A0A8R7U0Z5"/>
<dbReference type="Gramene" id="TuG1812G0300005195.01.T04">
    <property type="protein sequence ID" value="TuG1812G0300005195.01.T04.cds277731"/>
    <property type="gene ID" value="TuG1812G0300005195.01"/>
</dbReference>
<reference evidence="2" key="3">
    <citation type="submission" date="2022-06" db="UniProtKB">
        <authorList>
            <consortium name="EnsemblPlants"/>
        </authorList>
    </citation>
    <scope>IDENTIFICATION</scope>
</reference>
<feature type="compositionally biased region" description="Basic and acidic residues" evidence="1">
    <location>
        <begin position="76"/>
        <end position="85"/>
    </location>
</feature>
<evidence type="ECO:0000256" key="1">
    <source>
        <dbReference type="SAM" id="MobiDB-lite"/>
    </source>
</evidence>